<dbReference type="AlphaFoldDB" id="A0A810BHP7"/>
<dbReference type="RefSeq" id="WP_236842103.1">
    <property type="nucleotide sequence ID" value="NZ_AJQI01000272.1"/>
</dbReference>
<gene>
    <name evidence="1" type="ORF">XF8B_63970</name>
</gene>
<dbReference type="SUPFAM" id="SSF51197">
    <property type="entry name" value="Clavaminate synthase-like"/>
    <property type="match status" value="1"/>
</dbReference>
<name>A0A810BHP7_9BRAD</name>
<protein>
    <recommendedName>
        <fullName evidence="2">Phytanoyl-CoA dioxygenase</fullName>
    </recommendedName>
</protein>
<dbReference type="GO" id="GO:0016706">
    <property type="term" value="F:2-oxoglutarate-dependent dioxygenase activity"/>
    <property type="evidence" value="ECO:0007669"/>
    <property type="project" value="UniProtKB-ARBA"/>
</dbReference>
<organism evidence="1">
    <name type="scientific">Bradyrhizobium diazoefficiens</name>
    <dbReference type="NCBI Taxonomy" id="1355477"/>
    <lineage>
        <taxon>Bacteria</taxon>
        <taxon>Pseudomonadati</taxon>
        <taxon>Pseudomonadota</taxon>
        <taxon>Alphaproteobacteria</taxon>
        <taxon>Hyphomicrobiales</taxon>
        <taxon>Nitrobacteraceae</taxon>
        <taxon>Bradyrhizobium</taxon>
    </lineage>
</organism>
<sequence length="82" mass="8866">MVPRHLDRGAPDETLSLVTAGEAGDILVFDADLPHGATCNRSGARRRSLLLSFMPVGDRASIEACRAVRNVRMDTSEVFIPS</sequence>
<evidence type="ECO:0008006" key="2">
    <source>
        <dbReference type="Google" id="ProtNLM"/>
    </source>
</evidence>
<dbReference type="GeneID" id="93018085"/>
<dbReference type="InterPro" id="IPR008775">
    <property type="entry name" value="Phytyl_CoA_dOase-like"/>
</dbReference>
<dbReference type="Gene3D" id="2.60.120.620">
    <property type="entry name" value="q2cbj1_9rhob like domain"/>
    <property type="match status" value="1"/>
</dbReference>
<evidence type="ECO:0000313" key="1">
    <source>
        <dbReference type="EMBL" id="BCE76286.1"/>
    </source>
</evidence>
<dbReference type="Pfam" id="PF05721">
    <property type="entry name" value="PhyH"/>
    <property type="match status" value="1"/>
</dbReference>
<proteinExistence type="predicted"/>
<dbReference type="EMBL" id="AP023097">
    <property type="protein sequence ID" value="BCE76286.1"/>
    <property type="molecule type" value="Genomic_DNA"/>
</dbReference>
<accession>A0A810BHP7</accession>
<reference evidence="1" key="1">
    <citation type="submission" date="2020-05" db="EMBL/GenBank/DDBJ databases">
        <title>Complete genome sequence of Bradyrhizobium diazoefficiens XF8 isolated from soybean nodule.</title>
        <authorList>
            <person name="Noda R."/>
            <person name="Kakizaki K."/>
            <person name="Minamisawa K."/>
        </authorList>
    </citation>
    <scope>NUCLEOTIDE SEQUENCE</scope>
    <source>
        <strain evidence="1">XF8</strain>
    </source>
</reference>